<evidence type="ECO:0000313" key="2">
    <source>
        <dbReference type="EMBL" id="MCQ8180492.1"/>
    </source>
</evidence>
<name>A0ABT1UEC7_9GAMM</name>
<dbReference type="RefSeq" id="WP_256609857.1">
    <property type="nucleotide sequence ID" value="NZ_JANIBM010000004.1"/>
</dbReference>
<dbReference type="EMBL" id="JANIBM010000004">
    <property type="protein sequence ID" value="MCQ8180492.1"/>
    <property type="molecule type" value="Genomic_DNA"/>
</dbReference>
<accession>A0ABT1UEC7</accession>
<evidence type="ECO:0000256" key="1">
    <source>
        <dbReference type="SAM" id="SignalP"/>
    </source>
</evidence>
<proteinExistence type="predicted"/>
<gene>
    <name evidence="2" type="primary">pepA</name>
    <name evidence="2" type="ORF">NP603_05185</name>
</gene>
<feature type="chain" id="PRO_5045170151" evidence="1">
    <location>
        <begin position="29"/>
        <end position="278"/>
    </location>
</feature>
<organism evidence="2 3">
    <name type="scientific">Methylomonas aurea</name>
    <dbReference type="NCBI Taxonomy" id="2952224"/>
    <lineage>
        <taxon>Bacteria</taxon>
        <taxon>Pseudomonadati</taxon>
        <taxon>Pseudomonadota</taxon>
        <taxon>Gammaproteobacteria</taxon>
        <taxon>Methylococcales</taxon>
        <taxon>Methylococcaceae</taxon>
        <taxon>Methylomonas</taxon>
    </lineage>
</organism>
<dbReference type="NCBIfam" id="NF033554">
    <property type="entry name" value="floc_PepA"/>
    <property type="match status" value="1"/>
</dbReference>
<evidence type="ECO:0000313" key="3">
    <source>
        <dbReference type="Proteomes" id="UP001524569"/>
    </source>
</evidence>
<keyword evidence="1" id="KW-0732">Signal</keyword>
<reference evidence="2 3" key="1">
    <citation type="submission" date="2022-07" db="EMBL/GenBank/DDBJ databases">
        <title>Methylomonas rivi sp. nov., Methylomonas rosea sp. nov., Methylomonas aureus sp. nov. and Methylomonas subterranea sp. nov., four novel methanotrophs isolated from a freshwater creek and the deep terrestrial subsurface.</title>
        <authorList>
            <person name="Abin C."/>
            <person name="Sankaranarayanan K."/>
            <person name="Garner C."/>
            <person name="Sindelar R."/>
            <person name="Kotary K."/>
            <person name="Garner R."/>
            <person name="Barclay S."/>
            <person name="Lawson P."/>
            <person name="Krumholz L."/>
        </authorList>
    </citation>
    <scope>NUCLEOTIDE SEQUENCE [LARGE SCALE GENOMIC DNA]</scope>
    <source>
        <strain evidence="2 3">SURF-1</strain>
    </source>
</reference>
<protein>
    <submittedName>
        <fullName evidence="2">Flocculation-associated PEP-CTERM protein PepA</fullName>
    </submittedName>
</protein>
<sequence length="278" mass="27837">MKHYAISHHVKQSLLLLGLATATPIASAALPWSGTADYTAAAGAAGDEAVVGPFDTYDFGLGVGLVKVNNDGTLSGYFQTYVNDHILTNSGGINVPQLNVSGASGNGNGFELTVVASFSGTYSVLPGGLQSFSLTGGNVGLYFDTTPDFSFSGDSGFNDGTAILTGTLTGGSGFISLASGKGIEQLDLSFSGLFGSSNSSVYSAPIGGGSALFSIDLKNATLLPGITSVQGHNKAEGVLAAVDGSINLTAVPLPPAVWMFGAGLAGLLGVGQRKKAST</sequence>
<feature type="signal peptide" evidence="1">
    <location>
        <begin position="1"/>
        <end position="28"/>
    </location>
</feature>
<comment type="caution">
    <text evidence="2">The sequence shown here is derived from an EMBL/GenBank/DDBJ whole genome shotgun (WGS) entry which is preliminary data.</text>
</comment>
<dbReference type="Proteomes" id="UP001524569">
    <property type="component" value="Unassembled WGS sequence"/>
</dbReference>
<keyword evidence="3" id="KW-1185">Reference proteome</keyword>